<keyword evidence="2" id="KW-1185">Reference proteome</keyword>
<evidence type="ECO:0000313" key="2">
    <source>
        <dbReference type="Proteomes" id="UP000294894"/>
    </source>
</evidence>
<dbReference type="KEGG" id="noy:EXE57_17950"/>
<organism evidence="1 2">
    <name type="scientific">Nocardioides euryhalodurans</name>
    <dbReference type="NCBI Taxonomy" id="2518370"/>
    <lineage>
        <taxon>Bacteria</taxon>
        <taxon>Bacillati</taxon>
        <taxon>Actinomycetota</taxon>
        <taxon>Actinomycetes</taxon>
        <taxon>Propionibacteriales</taxon>
        <taxon>Nocardioidaceae</taxon>
        <taxon>Nocardioides</taxon>
    </lineage>
</organism>
<sequence length="211" mass="24094">MTSEEAEEREFQRLYGPWEPYDPAGVQVLLAEFGRPWWLVGGWAIEAFTGVARRHEDIDVVIFRKDLPRLRELLGGRLDFWGAGDGALRPLTERWPELHDAAGQVWLREHALAPWRLDVILSEDRDGAWVSRREPDWSAPLGDVTWVDEEGVRHQLPEIVLQHKARLDRPKDRTDLAAAWPLLAPSRQSWLRAAVGRLAPDHPWLGLMGGG</sequence>
<evidence type="ECO:0000313" key="1">
    <source>
        <dbReference type="EMBL" id="QBR93953.1"/>
    </source>
</evidence>
<reference evidence="1 2" key="1">
    <citation type="submission" date="2019-03" db="EMBL/GenBank/DDBJ databases">
        <title>Three New Species of Nocardioides, Nocardioides euryhalodurans sp. nov., Nocardioides seonyuensis sp. nov. and Nocardioides eburneoflavus sp. nov., Iolated from Soil.</title>
        <authorList>
            <person name="Roh S.G."/>
            <person name="Lee C."/>
            <person name="Kim M.-K."/>
            <person name="Kim S.B."/>
        </authorList>
    </citation>
    <scope>NUCLEOTIDE SEQUENCE [LARGE SCALE GENOMIC DNA]</scope>
    <source>
        <strain evidence="1 2">MMS17-SY117</strain>
    </source>
</reference>
<name>A0A4P7GPC9_9ACTN</name>
<evidence type="ECO:0008006" key="3">
    <source>
        <dbReference type="Google" id="ProtNLM"/>
    </source>
</evidence>
<dbReference type="OrthoDB" id="4539099at2"/>
<protein>
    <recommendedName>
        <fullName evidence="3">Amino acid transporter</fullName>
    </recommendedName>
</protein>
<dbReference type="Pfam" id="PF10706">
    <property type="entry name" value="Aminoglyc_resit"/>
    <property type="match status" value="1"/>
</dbReference>
<dbReference type="EMBL" id="CP038267">
    <property type="protein sequence ID" value="QBR93953.1"/>
    <property type="molecule type" value="Genomic_DNA"/>
</dbReference>
<gene>
    <name evidence="1" type="ORF">EXE57_17950</name>
</gene>
<dbReference type="AlphaFoldDB" id="A0A4P7GPC9"/>
<dbReference type="Gene3D" id="3.30.460.40">
    <property type="match status" value="1"/>
</dbReference>
<dbReference type="InterPro" id="IPR043519">
    <property type="entry name" value="NT_sf"/>
</dbReference>
<dbReference type="RefSeq" id="WP_135079888.1">
    <property type="nucleotide sequence ID" value="NZ_CP038267.1"/>
</dbReference>
<dbReference type="SUPFAM" id="SSF81301">
    <property type="entry name" value="Nucleotidyltransferase"/>
    <property type="match status" value="1"/>
</dbReference>
<accession>A0A4P7GPC9</accession>
<dbReference type="Proteomes" id="UP000294894">
    <property type="component" value="Chromosome"/>
</dbReference>
<dbReference type="InterPro" id="IPR019646">
    <property type="entry name" value="Aminoglyc_AdlTrfase"/>
</dbReference>
<proteinExistence type="predicted"/>